<dbReference type="AlphaFoldDB" id="A0A916ZPN0"/>
<dbReference type="EMBL" id="BMJM01000003">
    <property type="protein sequence ID" value="GGE07924.1"/>
    <property type="molecule type" value="Genomic_DNA"/>
</dbReference>
<feature type="domain" description="EF-hand" evidence="1">
    <location>
        <begin position="110"/>
        <end position="128"/>
    </location>
</feature>
<dbReference type="Gene3D" id="1.10.238.10">
    <property type="entry name" value="EF-hand"/>
    <property type="match status" value="1"/>
</dbReference>
<keyword evidence="3" id="KW-1185">Reference proteome</keyword>
<accession>A0A916ZPN0</accession>
<dbReference type="Proteomes" id="UP000635071">
    <property type="component" value="Unassembled WGS sequence"/>
</dbReference>
<dbReference type="SUPFAM" id="SSF47473">
    <property type="entry name" value="EF-hand"/>
    <property type="match status" value="1"/>
</dbReference>
<dbReference type="InterPro" id="IPR002048">
    <property type="entry name" value="EF_hand_dom"/>
</dbReference>
<proteinExistence type="predicted"/>
<comment type="caution">
    <text evidence="2">The sequence shown here is derived from an EMBL/GenBank/DDBJ whole genome shotgun (WGS) entry which is preliminary data.</text>
</comment>
<dbReference type="GO" id="GO:0005509">
    <property type="term" value="F:calcium ion binding"/>
    <property type="evidence" value="ECO:0007669"/>
    <property type="project" value="InterPro"/>
</dbReference>
<reference evidence="2" key="1">
    <citation type="journal article" date="2014" name="Int. J. Syst. Evol. Microbiol.">
        <title>Complete genome sequence of Corynebacterium casei LMG S-19264T (=DSM 44701T), isolated from a smear-ripened cheese.</title>
        <authorList>
            <consortium name="US DOE Joint Genome Institute (JGI-PGF)"/>
            <person name="Walter F."/>
            <person name="Albersmeier A."/>
            <person name="Kalinowski J."/>
            <person name="Ruckert C."/>
        </authorList>
    </citation>
    <scope>NUCLEOTIDE SEQUENCE</scope>
    <source>
        <strain evidence="2">CGMCC 1.15519</strain>
    </source>
</reference>
<dbReference type="Pfam" id="PF13202">
    <property type="entry name" value="EF-hand_5"/>
    <property type="match status" value="2"/>
</dbReference>
<dbReference type="RefSeq" id="WP_188762105.1">
    <property type="nucleotide sequence ID" value="NZ_BMJM01000003.1"/>
</dbReference>
<dbReference type="InterPro" id="IPR018247">
    <property type="entry name" value="EF_Hand_1_Ca_BS"/>
</dbReference>
<dbReference type="PROSITE" id="PS00018">
    <property type="entry name" value="EF_HAND_1"/>
    <property type="match status" value="2"/>
</dbReference>
<evidence type="ECO:0000259" key="1">
    <source>
        <dbReference type="Pfam" id="PF13202"/>
    </source>
</evidence>
<sequence>MRRFLALGLALVALIAAGFLWTRDTPTAIATEAAPPAETADEPETVLVAPASNVTPADREARRFGRYDKDSDAAIDESEYLANRRKSFGRLDLNSDGRLDFAEYTAATMKKFKRADRNGDGTLAATEFAATAVKRRAKAAPPPCVPEES</sequence>
<dbReference type="InterPro" id="IPR011992">
    <property type="entry name" value="EF-hand-dom_pair"/>
</dbReference>
<reference evidence="2" key="2">
    <citation type="submission" date="2020-09" db="EMBL/GenBank/DDBJ databases">
        <authorList>
            <person name="Sun Q."/>
            <person name="Zhou Y."/>
        </authorList>
    </citation>
    <scope>NUCLEOTIDE SEQUENCE</scope>
    <source>
        <strain evidence="2">CGMCC 1.15519</strain>
    </source>
</reference>
<organism evidence="2 3">
    <name type="scientific">Sandarakinorhabdus glacialis</name>
    <dbReference type="NCBI Taxonomy" id="1614636"/>
    <lineage>
        <taxon>Bacteria</taxon>
        <taxon>Pseudomonadati</taxon>
        <taxon>Pseudomonadota</taxon>
        <taxon>Alphaproteobacteria</taxon>
        <taxon>Sphingomonadales</taxon>
        <taxon>Sphingosinicellaceae</taxon>
        <taxon>Sandarakinorhabdus</taxon>
    </lineage>
</organism>
<name>A0A916ZPN0_9SPHN</name>
<feature type="domain" description="EF-hand" evidence="1">
    <location>
        <begin position="87"/>
        <end position="104"/>
    </location>
</feature>
<gene>
    <name evidence="2" type="ORF">GCM10011529_12920</name>
</gene>
<protein>
    <recommendedName>
        <fullName evidence="1">EF-hand domain-containing protein</fullName>
    </recommendedName>
</protein>
<evidence type="ECO:0000313" key="2">
    <source>
        <dbReference type="EMBL" id="GGE07924.1"/>
    </source>
</evidence>
<evidence type="ECO:0000313" key="3">
    <source>
        <dbReference type="Proteomes" id="UP000635071"/>
    </source>
</evidence>